<organism evidence="7 8">
    <name type="scientific">Epilithonimonas pallida</name>
    <dbReference type="NCBI Taxonomy" id="373671"/>
    <lineage>
        <taxon>Bacteria</taxon>
        <taxon>Pseudomonadati</taxon>
        <taxon>Bacteroidota</taxon>
        <taxon>Flavobacteriia</taxon>
        <taxon>Flavobacteriales</taxon>
        <taxon>Weeksellaceae</taxon>
        <taxon>Chryseobacterium group</taxon>
        <taxon>Epilithonimonas</taxon>
    </lineage>
</organism>
<evidence type="ECO:0000313" key="8">
    <source>
        <dbReference type="Proteomes" id="UP001158050"/>
    </source>
</evidence>
<reference evidence="7 8" key="1">
    <citation type="submission" date="2017-05" db="EMBL/GenBank/DDBJ databases">
        <authorList>
            <person name="Varghese N."/>
            <person name="Submissions S."/>
        </authorList>
    </citation>
    <scope>NUCLEOTIDE SEQUENCE [LARGE SCALE GENOMIC DNA]</scope>
    <source>
        <strain evidence="7 8">DSM 18015</strain>
    </source>
</reference>
<dbReference type="Proteomes" id="UP001158050">
    <property type="component" value="Unassembled WGS sequence"/>
</dbReference>
<keyword evidence="2 5" id="KW-0812">Transmembrane</keyword>
<dbReference type="Pfam" id="PF07291">
    <property type="entry name" value="MauE"/>
    <property type="match status" value="1"/>
</dbReference>
<feature type="domain" description="Methylamine utilisation protein MauE" evidence="6">
    <location>
        <begin position="8"/>
        <end position="132"/>
    </location>
</feature>
<sequence>MKKINAFIPISVSYFFILLFCYAGASKLKDFENFQVQIAQSPLFGTYAGAVSYATIISEVIIVLLLIIPRARTIGLYVCLSIMTAFTLYIYIILNYSDSIPCSCGGILEKMDWNQHLFFNLTCVLLAIIAIIIRTSVDKGKLISYLGIAILLPLAVLTAVFYPHIYDNQGTFTRKIIEPLDAKYKTLEFPMNNYYIAGNYGDTLFLGNRKTPLLLSTIRPDFNSVKIDKIKLDNYNYQFVSVTIDVLYPYFSVSDGNVPVIFEGKLPSLTAYDTEINRLYFSRFYMLEPKRYIFKTMLVKTKANELGILNTASKKYVIVPNVLETKVDGVFDTDGDITVDRKNKKIIYTHFYRNEIITTDFDLQNIQRSPTIDSLSNTKIETRTLENGQTKLLRSPSVINSTQAVFDDKFFNVSRMRGINESFKDFRNNYVIDVYNVHSKKYLYSFYIKNQNRNKIRGILSTKNYFYVLSSDAITRYTFK</sequence>
<evidence type="ECO:0000256" key="2">
    <source>
        <dbReference type="ARBA" id="ARBA00022692"/>
    </source>
</evidence>
<evidence type="ECO:0000256" key="3">
    <source>
        <dbReference type="ARBA" id="ARBA00022989"/>
    </source>
</evidence>
<name>A0ABY1R4N3_9FLAO</name>
<keyword evidence="3 5" id="KW-1133">Transmembrane helix</keyword>
<feature type="transmembrane region" description="Helical" evidence="5">
    <location>
        <begin position="7"/>
        <end position="25"/>
    </location>
</feature>
<evidence type="ECO:0000259" key="6">
    <source>
        <dbReference type="Pfam" id="PF07291"/>
    </source>
</evidence>
<feature type="transmembrane region" description="Helical" evidence="5">
    <location>
        <begin position="145"/>
        <end position="165"/>
    </location>
</feature>
<evidence type="ECO:0000256" key="1">
    <source>
        <dbReference type="ARBA" id="ARBA00004141"/>
    </source>
</evidence>
<feature type="transmembrane region" description="Helical" evidence="5">
    <location>
        <begin position="113"/>
        <end position="133"/>
    </location>
</feature>
<comment type="caution">
    <text evidence="7">The sequence shown here is derived from an EMBL/GenBank/DDBJ whole genome shotgun (WGS) entry which is preliminary data.</text>
</comment>
<dbReference type="InterPro" id="IPR009908">
    <property type="entry name" value="Methylamine_util_MauE"/>
</dbReference>
<dbReference type="RefSeq" id="WP_283417011.1">
    <property type="nucleotide sequence ID" value="NZ_FXUO01000005.1"/>
</dbReference>
<proteinExistence type="predicted"/>
<keyword evidence="4 5" id="KW-0472">Membrane</keyword>
<evidence type="ECO:0000256" key="5">
    <source>
        <dbReference type="SAM" id="Phobius"/>
    </source>
</evidence>
<feature type="transmembrane region" description="Helical" evidence="5">
    <location>
        <begin position="45"/>
        <end position="67"/>
    </location>
</feature>
<dbReference type="EMBL" id="FXUO01000005">
    <property type="protein sequence ID" value="SMP93906.1"/>
    <property type="molecule type" value="Genomic_DNA"/>
</dbReference>
<comment type="subcellular location">
    <subcellularLocation>
        <location evidence="1">Membrane</location>
        <topology evidence="1">Multi-pass membrane protein</topology>
    </subcellularLocation>
</comment>
<keyword evidence="8" id="KW-1185">Reference proteome</keyword>
<evidence type="ECO:0000256" key="4">
    <source>
        <dbReference type="ARBA" id="ARBA00023136"/>
    </source>
</evidence>
<accession>A0ABY1R4N3</accession>
<evidence type="ECO:0000313" key="7">
    <source>
        <dbReference type="EMBL" id="SMP93906.1"/>
    </source>
</evidence>
<gene>
    <name evidence="7" type="ORF">SAMN05421679_105160</name>
</gene>
<feature type="transmembrane region" description="Helical" evidence="5">
    <location>
        <begin position="74"/>
        <end position="93"/>
    </location>
</feature>
<protein>
    <recommendedName>
        <fullName evidence="6">Methylamine utilisation protein MauE domain-containing protein</fullName>
    </recommendedName>
</protein>